<proteinExistence type="predicted"/>
<keyword evidence="7 14" id="KW-0067">ATP-binding</keyword>
<keyword evidence="3" id="KW-0227">DNA damage</keyword>
<dbReference type="InterPro" id="IPR038726">
    <property type="entry name" value="PDDEXK_AddAB-type"/>
</dbReference>
<dbReference type="InterPro" id="IPR011604">
    <property type="entry name" value="PDDEXK-like_dom_sf"/>
</dbReference>
<feature type="region of interest" description="Disordered" evidence="15">
    <location>
        <begin position="891"/>
        <end position="913"/>
    </location>
</feature>
<dbReference type="InterPro" id="IPR027417">
    <property type="entry name" value="P-loop_NTPase"/>
</dbReference>
<keyword evidence="4 14" id="KW-0378">Hydrolase</keyword>
<dbReference type="Proteomes" id="UP000018680">
    <property type="component" value="Chromosome"/>
</dbReference>
<evidence type="ECO:0000256" key="1">
    <source>
        <dbReference type="ARBA" id="ARBA00022722"/>
    </source>
</evidence>
<sequence length="1233" mass="139431">MKFSENQLKAIETREHSIVSAGAGAGKTSVLVERYLSLLNNDGCGVENILCLTFTRKAAGEMYERVHRRLMNETENPLFRRQFERFDRARITTIDGFCNTILRPYLSDFGYPGTVSVVSDEMDRELNQFCLNFLSRNLSSPGISRLLEHFSFHGLVDDLFMPLIKSPDRSSDGPPDRAADTSTDGAAAKSADSPPNRAPNRPTESGGSFYAVHRNLLLELVNRALSDLHDSLTGILGLRGDLDEKSLKGKLTEVLTTLDDALAHLDQIPSLLTEPDPQIIQSMLPVLMNLKVGLSGFTSSTAKAAHPWKEYRDVHRKVLEQLLIPSLIILSEDEAYEDMYRVLEEFKVKAAEFKRRNGILFFQDLLHMARYVLLEYPDFADVLRREIRFIMIDEFQDNNEDQKELLFLLAAEPGYREKRVPEFRELRPGVLYFVGDQKQSIYRFRNADVSVFKALSGELPPGGRAISLSENFRSSPGLINGFNRMFPHIMGGEKSFEAEYEQLSPGLKQLGNSRFELLAGFKDDHGGEYLSASEHEAYVVAEKIRRIVSSDDYLIPDEETSELRRPDFEDIAVLYKTGSLQNQLEAMFRRFSIPYTGDSTRSLFHDAPAYDIHSFLKFCVYPEDRVSFASFLRSPMVALGDRSITGLIAALPEHINPEELANRILAAEPGDAPGELTDNDELQRLKEGISLWADCRSKIDRISHQELLAHIWRESGYEAFMHSDPYKRGFLEYYDYLLEFFEQHEGFTVAELLEDLEEYLGSNKRADDLSIFRETGGGVQLMTIHKSKGLEFPVVFLVNTNSRGRADTSASKPFIPSPEGTPLVYGGISEDVVHTWFPGDTQAGKNFRNPLVRELQARTRMEENAEARRLLYVALTRAQQHVIVTADNISRTGKKAAGSDSDGGIPDRRHSTDEEENLYDLLESALQIGRTALGDMEPGSRLRHSLWENSFQIEIHRTTSVPVSAISTRSSGAAGIEPLSGPPSPLKLPAFPPYSISVTGLQAYLHETRENRSRREDSLPYPSESELEAGSVPQKQGEAARLGTLVHRIIELNLNSRQNLLSREGRDLQWPLGQLDDMFADSYDPQEWKRLQPQAEELCRNFFSSELYERICGSDDRETELPFSLYLGDAYVQGQIDLIFLENDRLYILDFKTGEEVDPVQYSLQLDIYRLALEHMLDQLWPGKETQNFSMEGAIADVRNAKLVPVPREFGMDDIQNLVSEYRLGRNHAAGEI</sequence>
<evidence type="ECO:0000259" key="17">
    <source>
        <dbReference type="PROSITE" id="PS51217"/>
    </source>
</evidence>
<dbReference type="PROSITE" id="PS51198">
    <property type="entry name" value="UVRD_HELICASE_ATP_BIND"/>
    <property type="match status" value="1"/>
</dbReference>
<evidence type="ECO:0000256" key="2">
    <source>
        <dbReference type="ARBA" id="ARBA00022741"/>
    </source>
</evidence>
<dbReference type="InterPro" id="IPR014016">
    <property type="entry name" value="UvrD-like_ATP-bd"/>
</dbReference>
<dbReference type="OrthoDB" id="9810135at2"/>
<dbReference type="GO" id="GO:0000725">
    <property type="term" value="P:recombinational repair"/>
    <property type="evidence" value="ECO:0007669"/>
    <property type="project" value="TreeGrafter"/>
</dbReference>
<comment type="catalytic activity">
    <reaction evidence="13">
        <text>ATP + H2O = ADP + phosphate + H(+)</text>
        <dbReference type="Rhea" id="RHEA:13065"/>
        <dbReference type="ChEBI" id="CHEBI:15377"/>
        <dbReference type="ChEBI" id="CHEBI:15378"/>
        <dbReference type="ChEBI" id="CHEBI:30616"/>
        <dbReference type="ChEBI" id="CHEBI:43474"/>
        <dbReference type="ChEBI" id="CHEBI:456216"/>
        <dbReference type="EC" id="5.6.2.4"/>
    </reaction>
</comment>
<dbReference type="Pfam" id="PF00580">
    <property type="entry name" value="UvrD-helicase"/>
    <property type="match status" value="1"/>
</dbReference>
<dbReference type="EC" id="5.6.2.4" evidence="12"/>
<accession>V5WDG7</accession>
<comment type="catalytic activity">
    <reaction evidence="11">
        <text>Couples ATP hydrolysis with the unwinding of duplex DNA by translocating in the 3'-5' direction.</text>
        <dbReference type="EC" id="5.6.2.4"/>
    </reaction>
</comment>
<dbReference type="GO" id="GO:0003677">
    <property type="term" value="F:DNA binding"/>
    <property type="evidence" value="ECO:0007669"/>
    <property type="project" value="UniProtKB-KW"/>
</dbReference>
<evidence type="ECO:0000256" key="13">
    <source>
        <dbReference type="ARBA" id="ARBA00048988"/>
    </source>
</evidence>
<dbReference type="PROSITE" id="PS51217">
    <property type="entry name" value="UVRD_HELICASE_CTER"/>
    <property type="match status" value="1"/>
</dbReference>
<evidence type="ECO:0000256" key="15">
    <source>
        <dbReference type="SAM" id="MobiDB-lite"/>
    </source>
</evidence>
<dbReference type="Gene3D" id="3.90.320.10">
    <property type="match status" value="1"/>
</dbReference>
<evidence type="ECO:0000256" key="4">
    <source>
        <dbReference type="ARBA" id="ARBA00022801"/>
    </source>
</evidence>
<keyword evidence="8" id="KW-0238">DNA-binding</keyword>
<dbReference type="Pfam" id="PF12705">
    <property type="entry name" value="PDDEXK_1"/>
    <property type="match status" value="1"/>
</dbReference>
<dbReference type="GO" id="GO:0043138">
    <property type="term" value="F:3'-5' DNA helicase activity"/>
    <property type="evidence" value="ECO:0007669"/>
    <property type="project" value="UniProtKB-EC"/>
</dbReference>
<dbReference type="GO" id="GO:0033202">
    <property type="term" value="C:DNA helicase complex"/>
    <property type="evidence" value="ECO:0007669"/>
    <property type="project" value="TreeGrafter"/>
</dbReference>
<dbReference type="Gene3D" id="1.10.486.10">
    <property type="entry name" value="PCRA, domain 4"/>
    <property type="match status" value="1"/>
</dbReference>
<evidence type="ECO:0000313" key="18">
    <source>
        <dbReference type="EMBL" id="AHC13594.1"/>
    </source>
</evidence>
<evidence type="ECO:0000256" key="9">
    <source>
        <dbReference type="ARBA" id="ARBA00023204"/>
    </source>
</evidence>
<dbReference type="InterPro" id="IPR014017">
    <property type="entry name" value="DNA_helicase_UvrD-like_C"/>
</dbReference>
<dbReference type="GO" id="GO:0005829">
    <property type="term" value="C:cytosol"/>
    <property type="evidence" value="ECO:0007669"/>
    <property type="project" value="TreeGrafter"/>
</dbReference>
<evidence type="ECO:0000256" key="8">
    <source>
        <dbReference type="ARBA" id="ARBA00023125"/>
    </source>
</evidence>
<gene>
    <name evidence="18" type="ORF">L21SP2_0150</name>
</gene>
<dbReference type="SUPFAM" id="SSF52980">
    <property type="entry name" value="Restriction endonuclease-like"/>
    <property type="match status" value="1"/>
</dbReference>
<feature type="region of interest" description="Disordered" evidence="15">
    <location>
        <begin position="166"/>
        <end position="206"/>
    </location>
</feature>
<keyword evidence="19" id="KW-1185">Reference proteome</keyword>
<feature type="compositionally biased region" description="Basic and acidic residues" evidence="15">
    <location>
        <begin position="1008"/>
        <end position="1018"/>
    </location>
</feature>
<evidence type="ECO:0000256" key="6">
    <source>
        <dbReference type="ARBA" id="ARBA00022839"/>
    </source>
</evidence>
<feature type="binding site" evidence="14">
    <location>
        <begin position="21"/>
        <end position="28"/>
    </location>
    <ligand>
        <name>ATP</name>
        <dbReference type="ChEBI" id="CHEBI:30616"/>
    </ligand>
</feature>
<evidence type="ECO:0000256" key="3">
    <source>
        <dbReference type="ARBA" id="ARBA00022763"/>
    </source>
</evidence>
<dbReference type="HOGENOM" id="CLU_001114_1_3_12"/>
<dbReference type="KEGG" id="slr:L21SP2_0150"/>
<feature type="domain" description="UvrD-like helicase C-terminal" evidence="17">
    <location>
        <begin position="498"/>
        <end position="789"/>
    </location>
</feature>
<evidence type="ECO:0000256" key="5">
    <source>
        <dbReference type="ARBA" id="ARBA00022806"/>
    </source>
</evidence>
<keyword evidence="1" id="KW-0540">Nuclease</keyword>
<keyword evidence="6" id="KW-0269">Exonuclease</keyword>
<evidence type="ECO:0000256" key="14">
    <source>
        <dbReference type="PROSITE-ProRule" id="PRU00560"/>
    </source>
</evidence>
<dbReference type="EMBL" id="CP006939">
    <property type="protein sequence ID" value="AHC13594.1"/>
    <property type="molecule type" value="Genomic_DNA"/>
</dbReference>
<evidence type="ECO:0000256" key="10">
    <source>
        <dbReference type="ARBA" id="ARBA00023235"/>
    </source>
</evidence>
<keyword evidence="5 14" id="KW-0347">Helicase</keyword>
<feature type="domain" description="UvrD-like helicase ATP-binding" evidence="16">
    <location>
        <begin position="1"/>
        <end position="475"/>
    </location>
</feature>
<dbReference type="AlphaFoldDB" id="V5WDG7"/>
<dbReference type="InterPro" id="IPR011335">
    <property type="entry name" value="Restrct_endonuc-II-like"/>
</dbReference>
<evidence type="ECO:0000256" key="7">
    <source>
        <dbReference type="ARBA" id="ARBA00022840"/>
    </source>
</evidence>
<reference evidence="18 19" key="1">
    <citation type="journal article" date="2015" name="Stand. Genomic Sci.">
        <title>Complete genome sequence and description of Salinispira pacifica gen. nov., sp. nov., a novel spirochaete isolated form a hypersaline microbial mat.</title>
        <authorList>
            <person name="Ben Hania W."/>
            <person name="Joseph M."/>
            <person name="Schumann P."/>
            <person name="Bunk B."/>
            <person name="Fiebig A."/>
            <person name="Sproer C."/>
            <person name="Klenk H.P."/>
            <person name="Fardeau M.L."/>
            <person name="Spring S."/>
        </authorList>
    </citation>
    <scope>NUCLEOTIDE SEQUENCE [LARGE SCALE GENOMIC DNA]</scope>
    <source>
        <strain evidence="18 19">L21-RPul-D2</strain>
    </source>
</reference>
<keyword evidence="10" id="KW-0413">Isomerase</keyword>
<evidence type="ECO:0000313" key="19">
    <source>
        <dbReference type="Proteomes" id="UP000018680"/>
    </source>
</evidence>
<keyword evidence="2 14" id="KW-0547">Nucleotide-binding</keyword>
<dbReference type="GO" id="GO:0004527">
    <property type="term" value="F:exonuclease activity"/>
    <property type="evidence" value="ECO:0007669"/>
    <property type="project" value="UniProtKB-KW"/>
</dbReference>
<dbReference type="RefSeq" id="WP_024266527.1">
    <property type="nucleotide sequence ID" value="NC_023035.1"/>
</dbReference>
<dbReference type="PANTHER" id="PTHR11070:SF48">
    <property type="entry name" value="ATP-DEPENDENT HELICASE_NUCLEASE SUBUNIT A"/>
    <property type="match status" value="1"/>
</dbReference>
<feature type="region of interest" description="Disordered" evidence="15">
    <location>
        <begin position="1008"/>
        <end position="1036"/>
    </location>
</feature>
<name>V5WDG7_9SPIO</name>
<dbReference type="InterPro" id="IPR000212">
    <property type="entry name" value="DNA_helicase_UvrD/REP"/>
</dbReference>
<evidence type="ECO:0000259" key="16">
    <source>
        <dbReference type="PROSITE" id="PS51198"/>
    </source>
</evidence>
<dbReference type="SUPFAM" id="SSF52540">
    <property type="entry name" value="P-loop containing nucleoside triphosphate hydrolases"/>
    <property type="match status" value="1"/>
</dbReference>
<dbReference type="eggNOG" id="COG1074">
    <property type="taxonomic scope" value="Bacteria"/>
</dbReference>
<evidence type="ECO:0000256" key="11">
    <source>
        <dbReference type="ARBA" id="ARBA00034617"/>
    </source>
</evidence>
<protein>
    <recommendedName>
        <fullName evidence="12">DNA 3'-5' helicase</fullName>
        <ecNumber evidence="12">5.6.2.4</ecNumber>
    </recommendedName>
</protein>
<dbReference type="PANTHER" id="PTHR11070">
    <property type="entry name" value="UVRD / RECB / PCRA DNA HELICASE FAMILY MEMBER"/>
    <property type="match status" value="1"/>
</dbReference>
<organism evidence="18 19">
    <name type="scientific">Salinispira pacifica</name>
    <dbReference type="NCBI Taxonomy" id="1307761"/>
    <lineage>
        <taxon>Bacteria</taxon>
        <taxon>Pseudomonadati</taxon>
        <taxon>Spirochaetota</taxon>
        <taxon>Spirochaetia</taxon>
        <taxon>Spirochaetales</taxon>
        <taxon>Spirochaetaceae</taxon>
        <taxon>Salinispira</taxon>
    </lineage>
</organism>
<evidence type="ECO:0000256" key="12">
    <source>
        <dbReference type="ARBA" id="ARBA00034808"/>
    </source>
</evidence>
<dbReference type="Pfam" id="PF13361">
    <property type="entry name" value="UvrD_C"/>
    <property type="match status" value="2"/>
</dbReference>
<keyword evidence="9" id="KW-0234">DNA repair</keyword>
<dbReference type="GO" id="GO:0005524">
    <property type="term" value="F:ATP binding"/>
    <property type="evidence" value="ECO:0007669"/>
    <property type="project" value="UniProtKB-UniRule"/>
</dbReference>
<dbReference type="STRING" id="1307761.L21SP2_0150"/>
<dbReference type="Gene3D" id="3.40.50.300">
    <property type="entry name" value="P-loop containing nucleotide triphosphate hydrolases"/>
    <property type="match status" value="4"/>
</dbReference>
<feature type="compositionally biased region" description="Basic and acidic residues" evidence="15">
    <location>
        <begin position="166"/>
        <end position="179"/>
    </location>
</feature>